<protein>
    <submittedName>
        <fullName evidence="1">Uncharacterized protein</fullName>
    </submittedName>
</protein>
<comment type="caution">
    <text evidence="1">The sequence shown here is derived from an EMBL/GenBank/DDBJ whole genome shotgun (WGS) entry which is preliminary data.</text>
</comment>
<evidence type="ECO:0000313" key="1">
    <source>
        <dbReference type="EMBL" id="CAK5078464.1"/>
    </source>
</evidence>
<gene>
    <name evidence="1" type="ORF">MENTE1834_LOCUS25519</name>
</gene>
<keyword evidence="2" id="KW-1185">Reference proteome</keyword>
<sequence length="271" mass="30614">MASCYPFIVVHHLSCNDYIFFIEDLYKFCILFFNRKKLSNFNFISNLLKETTMPGTTITTKFTYFIRLFLYSFMILLFLNHNHLSDACFASGICGGGVGCLPPPPPPCIPAQCGVGYGCGQYGCYRLRARVASSRTLKINSKDLEGFEGGEEEHENRPLDSPDARFMACCQARQLPDQCLSKCSFVSFTRQALQNMYFRMDSCPMQAAADMQFCAAQGRDHRECCARNGVANTMAGEKCLTFCNQIPGNVTQLDMTYLSCYDRFEAFLTRN</sequence>
<evidence type="ECO:0000313" key="2">
    <source>
        <dbReference type="Proteomes" id="UP001497535"/>
    </source>
</evidence>
<dbReference type="EMBL" id="CAVMJV010000036">
    <property type="protein sequence ID" value="CAK5078464.1"/>
    <property type="molecule type" value="Genomic_DNA"/>
</dbReference>
<proteinExistence type="predicted"/>
<name>A0ACB0ZIT3_MELEN</name>
<reference evidence="1" key="1">
    <citation type="submission" date="2023-11" db="EMBL/GenBank/DDBJ databases">
        <authorList>
            <person name="Poullet M."/>
        </authorList>
    </citation>
    <scope>NUCLEOTIDE SEQUENCE</scope>
    <source>
        <strain evidence="1">E1834</strain>
    </source>
</reference>
<dbReference type="Proteomes" id="UP001497535">
    <property type="component" value="Unassembled WGS sequence"/>
</dbReference>
<accession>A0ACB0ZIT3</accession>
<organism evidence="1 2">
    <name type="scientific">Meloidogyne enterolobii</name>
    <name type="common">Root-knot nematode worm</name>
    <name type="synonym">Meloidogyne mayaguensis</name>
    <dbReference type="NCBI Taxonomy" id="390850"/>
    <lineage>
        <taxon>Eukaryota</taxon>
        <taxon>Metazoa</taxon>
        <taxon>Ecdysozoa</taxon>
        <taxon>Nematoda</taxon>
        <taxon>Chromadorea</taxon>
        <taxon>Rhabditida</taxon>
        <taxon>Tylenchina</taxon>
        <taxon>Tylenchomorpha</taxon>
        <taxon>Tylenchoidea</taxon>
        <taxon>Meloidogynidae</taxon>
        <taxon>Meloidogyninae</taxon>
        <taxon>Meloidogyne</taxon>
    </lineage>
</organism>